<evidence type="ECO:0000313" key="6">
    <source>
        <dbReference type="Proteomes" id="UP000269265"/>
    </source>
</evidence>
<proteinExistence type="predicted"/>
<name>A0A3R8TFA9_9BURK</name>
<dbReference type="GO" id="GO:0003677">
    <property type="term" value="F:DNA binding"/>
    <property type="evidence" value="ECO:0007669"/>
    <property type="project" value="UniProtKB-KW"/>
</dbReference>
<dbReference type="PROSITE" id="PS50043">
    <property type="entry name" value="HTH_LUXR_2"/>
    <property type="match status" value="1"/>
</dbReference>
<dbReference type="InterPro" id="IPR036388">
    <property type="entry name" value="WH-like_DNA-bd_sf"/>
</dbReference>
<dbReference type="Gene3D" id="1.10.10.10">
    <property type="entry name" value="Winged helix-like DNA-binding domain superfamily/Winged helix DNA-binding domain"/>
    <property type="match status" value="1"/>
</dbReference>
<dbReference type="SMART" id="SM00421">
    <property type="entry name" value="HTH_LUXR"/>
    <property type="match status" value="1"/>
</dbReference>
<reference evidence="5 6" key="1">
    <citation type="submission" date="2018-12" db="EMBL/GenBank/DDBJ databases">
        <title>The whole draft genome of Aquabacterium sp. SJQ9.</title>
        <authorList>
            <person name="Sun L."/>
            <person name="Gao X."/>
            <person name="Chen W."/>
            <person name="Huang K."/>
        </authorList>
    </citation>
    <scope>NUCLEOTIDE SEQUENCE [LARGE SCALE GENOMIC DNA]</scope>
    <source>
        <strain evidence="5 6">SJQ9</strain>
    </source>
</reference>
<dbReference type="RefSeq" id="WP_125241476.1">
    <property type="nucleotide sequence ID" value="NZ_RSED01000001.1"/>
</dbReference>
<gene>
    <name evidence="5" type="ORF">EIP75_01740</name>
</gene>
<evidence type="ECO:0000259" key="4">
    <source>
        <dbReference type="PROSITE" id="PS50043"/>
    </source>
</evidence>
<dbReference type="SUPFAM" id="SSF46894">
    <property type="entry name" value="C-terminal effector domain of the bipartite response regulators"/>
    <property type="match status" value="1"/>
</dbReference>
<dbReference type="InterPro" id="IPR016032">
    <property type="entry name" value="Sig_transdc_resp-reg_C-effctor"/>
</dbReference>
<dbReference type="Pfam" id="PF00196">
    <property type="entry name" value="GerE"/>
    <property type="match status" value="1"/>
</dbReference>
<dbReference type="CDD" id="cd06170">
    <property type="entry name" value="LuxR_C_like"/>
    <property type="match status" value="1"/>
</dbReference>
<sequence length="283" mass="31393">MKSHATTSEPSECLLRIVEAAPQVSRRHQFFLWSQGDLQRWLPHKLLVCGAYHREFRDLVFDVFNSVPIPEPALRGLQTVREPAIAAAIKRWHLRRQQPCWLHRDELPQGDPVAQMMHEAGYQQLLVHGMSRPGRPDDIESIFLFGAPNHIQDEQALVHADMLLPCLHTTYLRVHTTECQLVGQGGVGQGARSGAASAGAPRHGGITEREREILLWVRDGLNNQQISEKLGISALTVKNHIQKILRKLGAANRAQAVAKAMSMQALALPPGALSQDERGGALT</sequence>
<dbReference type="EMBL" id="RSED01000001">
    <property type="protein sequence ID" value="RRS06333.1"/>
    <property type="molecule type" value="Genomic_DNA"/>
</dbReference>
<accession>A0A3R8TFA9</accession>
<dbReference type="OrthoDB" id="135231at2"/>
<feature type="domain" description="HTH luxR-type" evidence="4">
    <location>
        <begin position="196"/>
        <end position="264"/>
    </location>
</feature>
<dbReference type="AlphaFoldDB" id="A0A3R8TFA9"/>
<keyword evidence="3" id="KW-0804">Transcription</keyword>
<dbReference type="GO" id="GO:0006355">
    <property type="term" value="P:regulation of DNA-templated transcription"/>
    <property type="evidence" value="ECO:0007669"/>
    <property type="project" value="InterPro"/>
</dbReference>
<evidence type="ECO:0000256" key="2">
    <source>
        <dbReference type="ARBA" id="ARBA00023125"/>
    </source>
</evidence>
<dbReference type="PANTHER" id="PTHR44688:SF16">
    <property type="entry name" value="DNA-BINDING TRANSCRIPTIONAL ACTIVATOR DEVR_DOSR"/>
    <property type="match status" value="1"/>
</dbReference>
<keyword evidence="1" id="KW-0805">Transcription regulation</keyword>
<keyword evidence="6" id="KW-1185">Reference proteome</keyword>
<dbReference type="PANTHER" id="PTHR44688">
    <property type="entry name" value="DNA-BINDING TRANSCRIPTIONAL ACTIVATOR DEVR_DOSR"/>
    <property type="match status" value="1"/>
</dbReference>
<protein>
    <recommendedName>
        <fullName evidence="4">HTH luxR-type domain-containing protein</fullName>
    </recommendedName>
</protein>
<dbReference type="PRINTS" id="PR00038">
    <property type="entry name" value="HTHLUXR"/>
</dbReference>
<keyword evidence="2" id="KW-0238">DNA-binding</keyword>
<evidence type="ECO:0000313" key="5">
    <source>
        <dbReference type="EMBL" id="RRS06333.1"/>
    </source>
</evidence>
<dbReference type="InterPro" id="IPR000792">
    <property type="entry name" value="Tscrpt_reg_LuxR_C"/>
</dbReference>
<dbReference type="Proteomes" id="UP000269265">
    <property type="component" value="Unassembled WGS sequence"/>
</dbReference>
<evidence type="ECO:0000256" key="3">
    <source>
        <dbReference type="ARBA" id="ARBA00023163"/>
    </source>
</evidence>
<evidence type="ECO:0000256" key="1">
    <source>
        <dbReference type="ARBA" id="ARBA00023015"/>
    </source>
</evidence>
<comment type="caution">
    <text evidence="5">The sequence shown here is derived from an EMBL/GenBank/DDBJ whole genome shotgun (WGS) entry which is preliminary data.</text>
</comment>
<organism evidence="5 6">
    <name type="scientific">Aquabacterium soli</name>
    <dbReference type="NCBI Taxonomy" id="2493092"/>
    <lineage>
        <taxon>Bacteria</taxon>
        <taxon>Pseudomonadati</taxon>
        <taxon>Pseudomonadota</taxon>
        <taxon>Betaproteobacteria</taxon>
        <taxon>Burkholderiales</taxon>
        <taxon>Aquabacterium</taxon>
    </lineage>
</organism>